<keyword evidence="3" id="KW-1185">Reference proteome</keyword>
<dbReference type="InterPro" id="IPR026741">
    <property type="entry name" value="SNO"/>
</dbReference>
<dbReference type="PANTHER" id="PTHR12706:SF13">
    <property type="entry name" value="PROTEIN FORGETTER 1"/>
    <property type="match status" value="1"/>
</dbReference>
<dbReference type="GO" id="GO:0006355">
    <property type="term" value="P:regulation of DNA-templated transcription"/>
    <property type="evidence" value="ECO:0007669"/>
    <property type="project" value="InterPro"/>
</dbReference>
<dbReference type="Proteomes" id="UP001367508">
    <property type="component" value="Unassembled WGS sequence"/>
</dbReference>
<evidence type="ECO:0000313" key="3">
    <source>
        <dbReference type="Proteomes" id="UP001367508"/>
    </source>
</evidence>
<evidence type="ECO:0000259" key="1">
    <source>
        <dbReference type="Pfam" id="PF13871"/>
    </source>
</evidence>
<organism evidence="2 3">
    <name type="scientific">Canavalia gladiata</name>
    <name type="common">Sword bean</name>
    <name type="synonym">Dolichos gladiatus</name>
    <dbReference type="NCBI Taxonomy" id="3824"/>
    <lineage>
        <taxon>Eukaryota</taxon>
        <taxon>Viridiplantae</taxon>
        <taxon>Streptophyta</taxon>
        <taxon>Embryophyta</taxon>
        <taxon>Tracheophyta</taxon>
        <taxon>Spermatophyta</taxon>
        <taxon>Magnoliopsida</taxon>
        <taxon>eudicotyledons</taxon>
        <taxon>Gunneridae</taxon>
        <taxon>Pentapetalae</taxon>
        <taxon>rosids</taxon>
        <taxon>fabids</taxon>
        <taxon>Fabales</taxon>
        <taxon>Fabaceae</taxon>
        <taxon>Papilionoideae</taxon>
        <taxon>50 kb inversion clade</taxon>
        <taxon>NPAAA clade</taxon>
        <taxon>indigoferoid/millettioid clade</taxon>
        <taxon>Phaseoleae</taxon>
        <taxon>Canavalia</taxon>
    </lineage>
</organism>
<dbReference type="InterPro" id="IPR026937">
    <property type="entry name" value="SBNO_Helicase_C_dom"/>
</dbReference>
<sequence length="258" mass="28205">MIGPNQASAPKYRILFTNLGGERRFASIVAKRLDSLGPLTQGDRIAGPSLSAYNYHSAYGKRALMIMYKGIMEQDSLPVVPPGCSADKPDTIQDFIVQARSALVSVGIVRDTILGNGKDLGRLSGRIIDSDMHENARIEGNLDTGIVDMKANVVELQGTPKTIHVDQMTRASTVLFTFILDRGITWELASTMLNEKQKDGLGSANDGFYESKREWLGRRHFILAFESSASVGRRLQEVNVLGGPILLVWGAVEKALSK</sequence>
<protein>
    <recommendedName>
        <fullName evidence="1">Strawberry notch helicase C domain-containing protein</fullName>
    </recommendedName>
</protein>
<gene>
    <name evidence="2" type="ORF">VNO77_22970</name>
</gene>
<comment type="caution">
    <text evidence="2">The sequence shown here is derived from an EMBL/GenBank/DDBJ whole genome shotgun (WGS) entry which is preliminary data.</text>
</comment>
<dbReference type="GO" id="GO:0042393">
    <property type="term" value="F:histone binding"/>
    <property type="evidence" value="ECO:0007669"/>
    <property type="project" value="TreeGrafter"/>
</dbReference>
<dbReference type="EMBL" id="JAYMYQ010000005">
    <property type="protein sequence ID" value="KAK7328844.1"/>
    <property type="molecule type" value="Genomic_DNA"/>
</dbReference>
<evidence type="ECO:0000313" key="2">
    <source>
        <dbReference type="EMBL" id="KAK7328844.1"/>
    </source>
</evidence>
<dbReference type="Pfam" id="PF13871">
    <property type="entry name" value="Helicase_C_4"/>
    <property type="match status" value="1"/>
</dbReference>
<accession>A0AAN9L441</accession>
<name>A0AAN9L441_CANGL</name>
<feature type="domain" description="Strawberry notch helicase C" evidence="1">
    <location>
        <begin position="5"/>
        <end position="112"/>
    </location>
</feature>
<proteinExistence type="predicted"/>
<dbReference type="PANTHER" id="PTHR12706">
    <property type="entry name" value="STRAWBERRY NOTCH-RELATED"/>
    <property type="match status" value="1"/>
</dbReference>
<dbReference type="AlphaFoldDB" id="A0AAN9L441"/>
<dbReference type="GO" id="GO:0031490">
    <property type="term" value="F:chromatin DNA binding"/>
    <property type="evidence" value="ECO:0007669"/>
    <property type="project" value="TreeGrafter"/>
</dbReference>
<reference evidence="2 3" key="1">
    <citation type="submission" date="2024-01" db="EMBL/GenBank/DDBJ databases">
        <title>The genomes of 5 underutilized Papilionoideae crops provide insights into root nodulation and disease resistanc.</title>
        <authorList>
            <person name="Jiang F."/>
        </authorList>
    </citation>
    <scope>NUCLEOTIDE SEQUENCE [LARGE SCALE GENOMIC DNA]</scope>
    <source>
        <strain evidence="2">LVBAO_FW01</strain>
        <tissue evidence="2">Leaves</tissue>
    </source>
</reference>
<dbReference type="GO" id="GO:0005634">
    <property type="term" value="C:nucleus"/>
    <property type="evidence" value="ECO:0007669"/>
    <property type="project" value="TreeGrafter"/>
</dbReference>